<dbReference type="Pfam" id="PF01137">
    <property type="entry name" value="RTC"/>
    <property type="match status" value="1"/>
</dbReference>
<keyword evidence="3" id="KW-1185">Reference proteome</keyword>
<dbReference type="AlphaFoldDB" id="A0A6G1H774"/>
<dbReference type="InterPro" id="IPR036553">
    <property type="entry name" value="RPTC_insert"/>
</dbReference>
<dbReference type="InterPro" id="IPR037136">
    <property type="entry name" value="RNA3'_phos_cyclase_dom_sf"/>
</dbReference>
<accession>A0A6G1H774</accession>
<sequence length="396" mass="42889">MSSPTHLLGTTLEGGGQLLRIALGVSALTAIPIRITEIRGKRSGGGGLKLQHLTAARWLAAASSADLTGGEVKSKTLEFSPALERSPETPSSTQSVIDIGSPGSCFLVFQALLPFILFSKASSSEIAETTYITIKGGTNVSLSPSFEYIEQVLLPTLSKIGLPPVEIDLRSRGWSTGRAEVGSITFRVNPLPSGTHLPAFTLKDRGPIKRVRATVLAPKSYEWQTRRDLEKSLSQKLPGVELDFRLSPSSHDKRLYLLLVATSGNGHHLGRDLLYDRKIVSIPDAISRLVTQVVDELMVEIEHGGCVDEYMRDQLVVFQALAKGKSMVDAGEVEGKVVKPSLHTLTAHWVLEELLGVSWDENGSCEGIGLVAGEKYADRKQNEVTDLSAQWDSLQV</sequence>
<dbReference type="PANTHER" id="PTHR11096">
    <property type="entry name" value="RNA 3' TERMINAL PHOSPHATE CYCLASE"/>
    <property type="match status" value="1"/>
</dbReference>
<dbReference type="Gene3D" id="3.30.360.20">
    <property type="entry name" value="RNA 3'-terminal phosphate cyclase, insert domain"/>
    <property type="match status" value="1"/>
</dbReference>
<reference evidence="2" key="1">
    <citation type="journal article" date="2020" name="Stud. Mycol.">
        <title>101 Dothideomycetes genomes: a test case for predicting lifestyles and emergence of pathogens.</title>
        <authorList>
            <person name="Haridas S."/>
            <person name="Albert R."/>
            <person name="Binder M."/>
            <person name="Bloem J."/>
            <person name="Labutti K."/>
            <person name="Salamov A."/>
            <person name="Andreopoulos B."/>
            <person name="Baker S."/>
            <person name="Barry K."/>
            <person name="Bills G."/>
            <person name="Bluhm B."/>
            <person name="Cannon C."/>
            <person name="Castanera R."/>
            <person name="Culley D."/>
            <person name="Daum C."/>
            <person name="Ezra D."/>
            <person name="Gonzalez J."/>
            <person name="Henrissat B."/>
            <person name="Kuo A."/>
            <person name="Liang C."/>
            <person name="Lipzen A."/>
            <person name="Lutzoni F."/>
            <person name="Magnuson J."/>
            <person name="Mondo S."/>
            <person name="Nolan M."/>
            <person name="Ohm R."/>
            <person name="Pangilinan J."/>
            <person name="Park H.-J."/>
            <person name="Ramirez L."/>
            <person name="Alfaro M."/>
            <person name="Sun H."/>
            <person name="Tritt A."/>
            <person name="Yoshinaga Y."/>
            <person name="Zwiers L.-H."/>
            <person name="Turgeon B."/>
            <person name="Goodwin S."/>
            <person name="Spatafora J."/>
            <person name="Crous P."/>
            <person name="Grigoriev I."/>
        </authorList>
    </citation>
    <scope>NUCLEOTIDE SEQUENCE</scope>
    <source>
        <strain evidence="2">CBS 113979</strain>
    </source>
</reference>
<gene>
    <name evidence="2" type="ORF">K402DRAFT_419247</name>
</gene>
<feature type="domain" description="RNA 3'-terminal phosphate cyclase" evidence="1">
    <location>
        <begin position="12"/>
        <end position="358"/>
    </location>
</feature>
<dbReference type="OrthoDB" id="25029at2759"/>
<dbReference type="GO" id="GO:0005634">
    <property type="term" value="C:nucleus"/>
    <property type="evidence" value="ECO:0007669"/>
    <property type="project" value="TreeGrafter"/>
</dbReference>
<proteinExistence type="predicted"/>
<dbReference type="Gene3D" id="3.65.10.20">
    <property type="entry name" value="RNA 3'-terminal phosphate cyclase domain"/>
    <property type="match status" value="1"/>
</dbReference>
<name>A0A6G1H774_9PEZI</name>
<dbReference type="InterPro" id="IPR023797">
    <property type="entry name" value="RNA3'_phos_cyclase_dom"/>
</dbReference>
<dbReference type="GO" id="GO:0003963">
    <property type="term" value="F:RNA-3'-phosphate cyclase activity"/>
    <property type="evidence" value="ECO:0007669"/>
    <property type="project" value="TreeGrafter"/>
</dbReference>
<evidence type="ECO:0000313" key="2">
    <source>
        <dbReference type="EMBL" id="KAF1988914.1"/>
    </source>
</evidence>
<dbReference type="Proteomes" id="UP000800041">
    <property type="component" value="Unassembled WGS sequence"/>
</dbReference>
<dbReference type="PANTHER" id="PTHR11096:SF0">
    <property type="entry name" value="RNA 3'-TERMINAL PHOSPHATE CYCLASE"/>
    <property type="match status" value="1"/>
</dbReference>
<dbReference type="InterPro" id="IPR000228">
    <property type="entry name" value="RNA3'_term_phos_cyc"/>
</dbReference>
<evidence type="ECO:0000259" key="1">
    <source>
        <dbReference type="Pfam" id="PF01137"/>
    </source>
</evidence>
<protein>
    <submittedName>
        <fullName evidence="2">RNA 3'-terminal phosphate cyclase</fullName>
    </submittedName>
</protein>
<dbReference type="SUPFAM" id="SSF55205">
    <property type="entry name" value="EPT/RTPC-like"/>
    <property type="match status" value="1"/>
</dbReference>
<evidence type="ECO:0000313" key="3">
    <source>
        <dbReference type="Proteomes" id="UP000800041"/>
    </source>
</evidence>
<organism evidence="2 3">
    <name type="scientific">Aulographum hederae CBS 113979</name>
    <dbReference type="NCBI Taxonomy" id="1176131"/>
    <lineage>
        <taxon>Eukaryota</taxon>
        <taxon>Fungi</taxon>
        <taxon>Dikarya</taxon>
        <taxon>Ascomycota</taxon>
        <taxon>Pezizomycotina</taxon>
        <taxon>Dothideomycetes</taxon>
        <taxon>Pleosporomycetidae</taxon>
        <taxon>Aulographales</taxon>
        <taxon>Aulographaceae</taxon>
    </lineage>
</organism>
<dbReference type="EMBL" id="ML977147">
    <property type="protein sequence ID" value="KAF1988914.1"/>
    <property type="molecule type" value="Genomic_DNA"/>
</dbReference>
<dbReference type="InterPro" id="IPR013792">
    <property type="entry name" value="RNA3'P_cycl/enolpyr_Trfase_a/b"/>
</dbReference>
<dbReference type="GO" id="GO:0006396">
    <property type="term" value="P:RNA processing"/>
    <property type="evidence" value="ECO:0007669"/>
    <property type="project" value="InterPro"/>
</dbReference>